<gene>
    <name evidence="2" type="ORF">COV59_03665</name>
</gene>
<evidence type="ECO:0000313" key="3">
    <source>
        <dbReference type="Proteomes" id="UP000229600"/>
    </source>
</evidence>
<sequence length="109" mass="12584">MLIVFKLLFIVFSLYNIFGIFQRKKGGSLGLLGALFWSFFWCAVIVVVLWPTTVQMLADTFGIGRGSDFVLYISVALLFFLLFRLHIKIENMNKNITKIVRRDSLQEKS</sequence>
<proteinExistence type="predicted"/>
<keyword evidence="1" id="KW-0812">Transmembrane</keyword>
<organism evidence="2 3">
    <name type="scientific">Candidatus Magasanikbacteria bacterium CG11_big_fil_rev_8_21_14_0_20_39_34</name>
    <dbReference type="NCBI Taxonomy" id="1974653"/>
    <lineage>
        <taxon>Bacteria</taxon>
        <taxon>Candidatus Magasanikiibacteriota</taxon>
    </lineage>
</organism>
<dbReference type="Pfam" id="PF10066">
    <property type="entry name" value="DUF2304"/>
    <property type="match status" value="1"/>
</dbReference>
<feature type="transmembrane region" description="Helical" evidence="1">
    <location>
        <begin position="6"/>
        <end position="22"/>
    </location>
</feature>
<keyword evidence="1" id="KW-1133">Transmembrane helix</keyword>
<dbReference type="Proteomes" id="UP000229600">
    <property type="component" value="Unassembled WGS sequence"/>
</dbReference>
<feature type="transmembrane region" description="Helical" evidence="1">
    <location>
        <begin position="69"/>
        <end position="87"/>
    </location>
</feature>
<dbReference type="EMBL" id="PCWN01000007">
    <property type="protein sequence ID" value="PIR04253.1"/>
    <property type="molecule type" value="Genomic_DNA"/>
</dbReference>
<keyword evidence="1" id="KW-0472">Membrane</keyword>
<accession>A0A2H0N5T6</accession>
<dbReference type="InterPro" id="IPR019277">
    <property type="entry name" value="DUF2304"/>
</dbReference>
<evidence type="ECO:0000313" key="2">
    <source>
        <dbReference type="EMBL" id="PIR04253.1"/>
    </source>
</evidence>
<comment type="caution">
    <text evidence="2">The sequence shown here is derived from an EMBL/GenBank/DDBJ whole genome shotgun (WGS) entry which is preliminary data.</text>
</comment>
<protein>
    <recommendedName>
        <fullName evidence="4">DUF2304 domain-containing protein</fullName>
    </recommendedName>
</protein>
<reference evidence="2 3" key="1">
    <citation type="submission" date="2017-09" db="EMBL/GenBank/DDBJ databases">
        <title>Depth-based differentiation of microbial function through sediment-hosted aquifers and enrichment of novel symbionts in the deep terrestrial subsurface.</title>
        <authorList>
            <person name="Probst A.J."/>
            <person name="Ladd B."/>
            <person name="Jarett J.K."/>
            <person name="Geller-Mcgrath D.E."/>
            <person name="Sieber C.M."/>
            <person name="Emerson J.B."/>
            <person name="Anantharaman K."/>
            <person name="Thomas B.C."/>
            <person name="Malmstrom R."/>
            <person name="Stieglmeier M."/>
            <person name="Klingl A."/>
            <person name="Woyke T."/>
            <person name="Ryan C.M."/>
            <person name="Banfield J.F."/>
        </authorList>
    </citation>
    <scope>NUCLEOTIDE SEQUENCE [LARGE SCALE GENOMIC DNA]</scope>
    <source>
        <strain evidence="2">CG11_big_fil_rev_8_21_14_0_20_39_34</strain>
    </source>
</reference>
<dbReference type="AlphaFoldDB" id="A0A2H0N5T6"/>
<evidence type="ECO:0008006" key="4">
    <source>
        <dbReference type="Google" id="ProtNLM"/>
    </source>
</evidence>
<evidence type="ECO:0000256" key="1">
    <source>
        <dbReference type="SAM" id="Phobius"/>
    </source>
</evidence>
<name>A0A2H0N5T6_9BACT</name>
<feature type="transmembrane region" description="Helical" evidence="1">
    <location>
        <begin position="29"/>
        <end position="49"/>
    </location>
</feature>